<dbReference type="EC" id="2.7.7.41" evidence="6 18"/>
<feature type="transmembrane region" description="Helical" evidence="19">
    <location>
        <begin position="52"/>
        <end position="85"/>
    </location>
</feature>
<feature type="transmembrane region" description="Helical" evidence="19">
    <location>
        <begin position="191"/>
        <end position="213"/>
    </location>
</feature>
<evidence type="ECO:0000256" key="1">
    <source>
        <dbReference type="ARBA" id="ARBA00001698"/>
    </source>
</evidence>
<dbReference type="STRING" id="1562698.DESAMIL20_162"/>
<evidence type="ECO:0000256" key="9">
    <source>
        <dbReference type="ARBA" id="ARBA00022516"/>
    </source>
</evidence>
<keyword evidence="12 18" id="KW-0548">Nucleotidyltransferase</keyword>
<evidence type="ECO:0000256" key="3">
    <source>
        <dbReference type="ARBA" id="ARBA00005119"/>
    </source>
</evidence>
<keyword evidence="21" id="KW-1185">Reference proteome</keyword>
<keyword evidence="16" id="KW-0594">Phospholipid biosynthesis</keyword>
<feature type="transmembrane region" description="Helical" evidence="19">
    <location>
        <begin position="126"/>
        <end position="145"/>
    </location>
</feature>
<name>A0A1X4XZW6_9BACT</name>
<evidence type="ECO:0000256" key="14">
    <source>
        <dbReference type="ARBA" id="ARBA00023098"/>
    </source>
</evidence>
<keyword evidence="17" id="KW-1208">Phospholipid metabolism</keyword>
<keyword evidence="11 18" id="KW-0812">Transmembrane</keyword>
<comment type="subcellular location">
    <subcellularLocation>
        <location evidence="2">Cell membrane</location>
        <topology evidence="2">Multi-pass membrane protein</topology>
    </subcellularLocation>
</comment>
<keyword evidence="10 18" id="KW-0808">Transferase</keyword>
<sequence length="255" mass="28946">MTKRIISASILIPVALICIFYAPFWLLKLIILALSLISYHEWLSFNPPKERFLYFILALAFLSNILFGFEHVLIVLMLIFLIHMIIGFNSIDKDRVLAQYYLLGGIFYVSLYTFFINIIQFNNGRWLFLILCVGIWVGDSFAYFCGKSFGRIKLARTISPKKTYEGAICGVVFGTVSALILGYFANIDLKVAFGIGFVANIAGIFGDLSESVIKRIYNRKDSSNIIPGHGGMLDRLDSLAFSAFLVYLMFLWKIF</sequence>
<evidence type="ECO:0000256" key="11">
    <source>
        <dbReference type="ARBA" id="ARBA00022692"/>
    </source>
</evidence>
<comment type="catalytic activity">
    <reaction evidence="1 18">
        <text>a 1,2-diacyl-sn-glycero-3-phosphate + CTP + H(+) = a CDP-1,2-diacyl-sn-glycerol + diphosphate</text>
        <dbReference type="Rhea" id="RHEA:16229"/>
        <dbReference type="ChEBI" id="CHEBI:15378"/>
        <dbReference type="ChEBI" id="CHEBI:33019"/>
        <dbReference type="ChEBI" id="CHEBI:37563"/>
        <dbReference type="ChEBI" id="CHEBI:58332"/>
        <dbReference type="ChEBI" id="CHEBI:58608"/>
        <dbReference type="EC" id="2.7.7.41"/>
    </reaction>
</comment>
<feature type="transmembrane region" description="Helical" evidence="19">
    <location>
        <begin position="97"/>
        <end position="120"/>
    </location>
</feature>
<evidence type="ECO:0000256" key="16">
    <source>
        <dbReference type="ARBA" id="ARBA00023209"/>
    </source>
</evidence>
<feature type="transmembrane region" description="Helical" evidence="19">
    <location>
        <begin position="12"/>
        <end position="40"/>
    </location>
</feature>
<dbReference type="EMBL" id="MDSU01000001">
    <property type="protein sequence ID" value="OSS43054.1"/>
    <property type="molecule type" value="Genomic_DNA"/>
</dbReference>
<gene>
    <name evidence="20" type="ORF">DESAMIL20_162</name>
</gene>
<dbReference type="OrthoDB" id="9799199at2"/>
<evidence type="ECO:0000313" key="21">
    <source>
        <dbReference type="Proteomes" id="UP000194141"/>
    </source>
</evidence>
<proteinExistence type="inferred from homology"/>
<evidence type="ECO:0000256" key="13">
    <source>
        <dbReference type="ARBA" id="ARBA00022989"/>
    </source>
</evidence>
<evidence type="ECO:0000313" key="20">
    <source>
        <dbReference type="EMBL" id="OSS43054.1"/>
    </source>
</evidence>
<evidence type="ECO:0000256" key="15">
    <source>
        <dbReference type="ARBA" id="ARBA00023136"/>
    </source>
</evidence>
<dbReference type="UniPathway" id="UPA00557">
    <property type="reaction ID" value="UER00614"/>
</dbReference>
<evidence type="ECO:0000256" key="17">
    <source>
        <dbReference type="ARBA" id="ARBA00023264"/>
    </source>
</evidence>
<dbReference type="RefSeq" id="WP_086032978.1">
    <property type="nucleotide sequence ID" value="NZ_MDSU01000001.1"/>
</dbReference>
<dbReference type="GO" id="GO:0004605">
    <property type="term" value="F:phosphatidate cytidylyltransferase activity"/>
    <property type="evidence" value="ECO:0007669"/>
    <property type="project" value="UniProtKB-EC"/>
</dbReference>
<keyword evidence="13 19" id="KW-1133">Transmembrane helix</keyword>
<dbReference type="GO" id="GO:0016024">
    <property type="term" value="P:CDP-diacylglycerol biosynthetic process"/>
    <property type="evidence" value="ECO:0007669"/>
    <property type="project" value="UniProtKB-UniPathway"/>
</dbReference>
<evidence type="ECO:0000256" key="6">
    <source>
        <dbReference type="ARBA" id="ARBA00012487"/>
    </source>
</evidence>
<dbReference type="InterPro" id="IPR000374">
    <property type="entry name" value="PC_trans"/>
</dbReference>
<keyword evidence="14" id="KW-0443">Lipid metabolism</keyword>
<dbReference type="AlphaFoldDB" id="A0A1X4XZW6"/>
<evidence type="ECO:0000256" key="4">
    <source>
        <dbReference type="ARBA" id="ARBA00005189"/>
    </source>
</evidence>
<dbReference type="GO" id="GO:0005886">
    <property type="term" value="C:plasma membrane"/>
    <property type="evidence" value="ECO:0007669"/>
    <property type="project" value="UniProtKB-SubCell"/>
</dbReference>
<organism evidence="20 21">
    <name type="scientific">Desulfurella amilsii</name>
    <dbReference type="NCBI Taxonomy" id="1562698"/>
    <lineage>
        <taxon>Bacteria</taxon>
        <taxon>Pseudomonadati</taxon>
        <taxon>Campylobacterota</taxon>
        <taxon>Desulfurellia</taxon>
        <taxon>Desulfurellales</taxon>
        <taxon>Desulfurellaceae</taxon>
        <taxon>Desulfurella</taxon>
    </lineage>
</organism>
<protein>
    <recommendedName>
        <fullName evidence="7 18">Phosphatidate cytidylyltransferase</fullName>
        <ecNumber evidence="6 18">2.7.7.41</ecNumber>
    </recommendedName>
</protein>
<evidence type="ECO:0000256" key="18">
    <source>
        <dbReference type="RuleBase" id="RU003938"/>
    </source>
</evidence>
<accession>A0A1X4XZW6</accession>
<dbReference type="Pfam" id="PF01148">
    <property type="entry name" value="CTP_transf_1"/>
    <property type="match status" value="1"/>
</dbReference>
<evidence type="ECO:0000256" key="5">
    <source>
        <dbReference type="ARBA" id="ARBA00010185"/>
    </source>
</evidence>
<keyword evidence="9" id="KW-0444">Lipid biosynthesis</keyword>
<dbReference type="Proteomes" id="UP000194141">
    <property type="component" value="Unassembled WGS sequence"/>
</dbReference>
<evidence type="ECO:0000256" key="8">
    <source>
        <dbReference type="ARBA" id="ARBA00022475"/>
    </source>
</evidence>
<evidence type="ECO:0000256" key="12">
    <source>
        <dbReference type="ARBA" id="ARBA00022695"/>
    </source>
</evidence>
<dbReference type="PANTHER" id="PTHR46382:SF1">
    <property type="entry name" value="PHOSPHATIDATE CYTIDYLYLTRANSFERASE"/>
    <property type="match status" value="1"/>
</dbReference>
<evidence type="ECO:0000256" key="19">
    <source>
        <dbReference type="SAM" id="Phobius"/>
    </source>
</evidence>
<dbReference type="PROSITE" id="PS01315">
    <property type="entry name" value="CDS"/>
    <property type="match status" value="1"/>
</dbReference>
<keyword evidence="8" id="KW-1003">Cell membrane</keyword>
<evidence type="ECO:0000256" key="2">
    <source>
        <dbReference type="ARBA" id="ARBA00004651"/>
    </source>
</evidence>
<comment type="pathway">
    <text evidence="4">Lipid metabolism.</text>
</comment>
<comment type="similarity">
    <text evidence="5 18">Belongs to the CDS family.</text>
</comment>
<keyword evidence="15 19" id="KW-0472">Membrane</keyword>
<comment type="caution">
    <text evidence="20">The sequence shown here is derived from an EMBL/GenBank/DDBJ whole genome shotgun (WGS) entry which is preliminary data.</text>
</comment>
<feature type="transmembrane region" description="Helical" evidence="19">
    <location>
        <begin position="166"/>
        <end position="185"/>
    </location>
</feature>
<evidence type="ECO:0000256" key="10">
    <source>
        <dbReference type="ARBA" id="ARBA00022679"/>
    </source>
</evidence>
<dbReference type="PANTHER" id="PTHR46382">
    <property type="entry name" value="PHOSPHATIDATE CYTIDYLYLTRANSFERASE"/>
    <property type="match status" value="1"/>
</dbReference>
<reference evidence="20 21" key="1">
    <citation type="journal article" date="2017" name="Front. Microbiol.">
        <title>Genome Sequence of Desulfurella amilsii Strain TR1 and Comparative Genomics of Desulfurellaceae Family.</title>
        <authorList>
            <person name="Florentino A.P."/>
            <person name="Stams A.J."/>
            <person name="Sanchez-Andrea I."/>
        </authorList>
    </citation>
    <scope>NUCLEOTIDE SEQUENCE [LARGE SCALE GENOMIC DNA]</scope>
    <source>
        <strain evidence="20 21">TR1</strain>
    </source>
</reference>
<evidence type="ECO:0000256" key="7">
    <source>
        <dbReference type="ARBA" id="ARBA00019373"/>
    </source>
</evidence>
<comment type="pathway">
    <text evidence="3 18">Phospholipid metabolism; CDP-diacylglycerol biosynthesis; CDP-diacylglycerol from sn-glycerol 3-phosphate: step 3/3.</text>
</comment>